<evidence type="ECO:0000256" key="2">
    <source>
        <dbReference type="ARBA" id="ARBA00022801"/>
    </source>
</evidence>
<sequence length="184" mass="20776">MSAVSTRLPTRSVECFQTHEHPYKKEAEAKSMAASEEKNHKSLHTAEVELRWSDFDRFGHVNNAAFIEIAQEARLAFAEDQFRERGYEIPAVFVRHLEVDYLRAILPDTTTAVVETVVTHLGNTSFTTRQEVKDRTGRVCCVVECVQVTVNIQTAAPRAISKTERKVLTRVASSEVQEKEALEA</sequence>
<dbReference type="PANTHER" id="PTHR31793:SF27">
    <property type="entry name" value="NOVEL THIOESTERASE SUPERFAMILY DOMAIN AND SAPOSIN A-TYPE DOMAIN CONTAINING PROTEIN (0610012H03RIK)"/>
    <property type="match status" value="1"/>
</dbReference>
<dbReference type="GO" id="GO:0047617">
    <property type="term" value="F:fatty acyl-CoA hydrolase activity"/>
    <property type="evidence" value="ECO:0007669"/>
    <property type="project" value="TreeGrafter"/>
</dbReference>
<organism evidence="3 4">
    <name type="scientific">Corynebacterium gallinarum</name>
    <dbReference type="NCBI Taxonomy" id="2762214"/>
    <lineage>
        <taxon>Bacteria</taxon>
        <taxon>Bacillati</taxon>
        <taxon>Actinomycetota</taxon>
        <taxon>Actinomycetes</taxon>
        <taxon>Mycobacteriales</taxon>
        <taxon>Corynebacteriaceae</taxon>
        <taxon>Corynebacterium</taxon>
    </lineage>
</organism>
<dbReference type="Proteomes" id="UP000650224">
    <property type="component" value="Unassembled WGS sequence"/>
</dbReference>
<keyword evidence="2" id="KW-0378">Hydrolase</keyword>
<reference evidence="3 4" key="1">
    <citation type="submission" date="2020-08" db="EMBL/GenBank/DDBJ databases">
        <title>A Genomic Blueprint of the Chicken Gut Microbiome.</title>
        <authorList>
            <person name="Gilroy R."/>
            <person name="Ravi A."/>
            <person name="Getino M."/>
            <person name="Pursley I."/>
            <person name="Horton D.L."/>
            <person name="Alikhan N.-F."/>
            <person name="Baker D."/>
            <person name="Gharbi K."/>
            <person name="Hall N."/>
            <person name="Watson M."/>
            <person name="Adriaenssens E.M."/>
            <person name="Foster-Nyarko E."/>
            <person name="Jarju S."/>
            <person name="Secka A."/>
            <person name="Antonio M."/>
            <person name="Oren A."/>
            <person name="Chaudhuri R."/>
            <person name="La Ragione R.M."/>
            <person name="Hildebrand F."/>
            <person name="Pallen M.J."/>
        </authorList>
    </citation>
    <scope>NUCLEOTIDE SEQUENCE [LARGE SCALE GENOMIC DNA]</scope>
    <source>
        <strain evidence="3 4">Sa1YVA5</strain>
    </source>
</reference>
<comment type="caution">
    <text evidence="3">The sequence shown here is derived from an EMBL/GenBank/DDBJ whole genome shotgun (WGS) entry which is preliminary data.</text>
</comment>
<keyword evidence="4" id="KW-1185">Reference proteome</keyword>
<dbReference type="InterPro" id="IPR050563">
    <property type="entry name" value="4-hydroxybenzoyl-CoA_TE"/>
</dbReference>
<name>A0A8I0HFY0_9CORY</name>
<evidence type="ECO:0000313" key="3">
    <source>
        <dbReference type="EMBL" id="MBD8029203.1"/>
    </source>
</evidence>
<evidence type="ECO:0000313" key="4">
    <source>
        <dbReference type="Proteomes" id="UP000650224"/>
    </source>
</evidence>
<dbReference type="Gene3D" id="3.10.129.10">
    <property type="entry name" value="Hotdog Thioesterase"/>
    <property type="match status" value="1"/>
</dbReference>
<gene>
    <name evidence="3" type="ORF">H9627_02470</name>
</gene>
<dbReference type="EMBL" id="JACSPR010000001">
    <property type="protein sequence ID" value="MBD8029203.1"/>
    <property type="molecule type" value="Genomic_DNA"/>
</dbReference>
<evidence type="ECO:0000256" key="1">
    <source>
        <dbReference type="ARBA" id="ARBA00005953"/>
    </source>
</evidence>
<dbReference type="InterPro" id="IPR029069">
    <property type="entry name" value="HotDog_dom_sf"/>
</dbReference>
<protein>
    <submittedName>
        <fullName evidence="3">Acyl-CoA thioesterase</fullName>
    </submittedName>
</protein>
<dbReference type="SUPFAM" id="SSF54637">
    <property type="entry name" value="Thioesterase/thiol ester dehydrase-isomerase"/>
    <property type="match status" value="1"/>
</dbReference>
<accession>A0A8I0HFY0</accession>
<comment type="similarity">
    <text evidence="1">Belongs to the 4-hydroxybenzoyl-CoA thioesterase family.</text>
</comment>
<proteinExistence type="inferred from homology"/>
<dbReference type="AlphaFoldDB" id="A0A8I0HFY0"/>
<dbReference type="PANTHER" id="PTHR31793">
    <property type="entry name" value="4-HYDROXYBENZOYL-COA THIOESTERASE FAMILY MEMBER"/>
    <property type="match status" value="1"/>
</dbReference>
<dbReference type="CDD" id="cd00586">
    <property type="entry name" value="4HBT"/>
    <property type="match status" value="1"/>
</dbReference>
<dbReference type="Pfam" id="PF13279">
    <property type="entry name" value="4HBT_2"/>
    <property type="match status" value="1"/>
</dbReference>